<dbReference type="GO" id="GO:0046872">
    <property type="term" value="F:metal ion binding"/>
    <property type="evidence" value="ECO:0007669"/>
    <property type="project" value="UniProtKB-KW"/>
</dbReference>
<dbReference type="NCBIfam" id="TIGR00040">
    <property type="entry name" value="yfcE"/>
    <property type="match status" value="1"/>
</dbReference>
<dbReference type="EMBL" id="QHBU01000273">
    <property type="protein sequence ID" value="PZR78016.1"/>
    <property type="molecule type" value="Genomic_DNA"/>
</dbReference>
<feature type="domain" description="Calcineurin-like phosphoesterase" evidence="3">
    <location>
        <begin position="4"/>
        <end position="152"/>
    </location>
</feature>
<gene>
    <name evidence="4" type="ORF">DLM65_14230</name>
</gene>
<comment type="similarity">
    <text evidence="1 2">Belongs to the metallophosphoesterase superfamily. YfcE family.</text>
</comment>
<dbReference type="InterPro" id="IPR029052">
    <property type="entry name" value="Metallo-depent_PP-like"/>
</dbReference>
<protein>
    <recommendedName>
        <fullName evidence="2">Phosphoesterase</fullName>
        <ecNumber evidence="2">3.1.4.-</ecNumber>
    </recommendedName>
</protein>
<organism evidence="4 5">
    <name type="scientific">Candidatus Aeolococcus gillhamiae</name>
    <dbReference type="NCBI Taxonomy" id="3127015"/>
    <lineage>
        <taxon>Bacteria</taxon>
        <taxon>Bacillati</taxon>
        <taxon>Candidatus Dormiibacterota</taxon>
        <taxon>Candidatus Dormibacteria</taxon>
        <taxon>Candidatus Aeolococcales</taxon>
        <taxon>Candidatus Aeolococcaceae</taxon>
        <taxon>Candidatus Aeolococcus</taxon>
    </lineage>
</organism>
<evidence type="ECO:0000313" key="4">
    <source>
        <dbReference type="EMBL" id="PZR78016.1"/>
    </source>
</evidence>
<dbReference type="PANTHER" id="PTHR11124">
    <property type="entry name" value="VACUOLAR SORTING PROTEIN VPS29"/>
    <property type="match status" value="1"/>
</dbReference>
<keyword evidence="2" id="KW-0479">Metal-binding</keyword>
<evidence type="ECO:0000256" key="2">
    <source>
        <dbReference type="RuleBase" id="RU362039"/>
    </source>
</evidence>
<dbReference type="Proteomes" id="UP000248724">
    <property type="component" value="Unassembled WGS sequence"/>
</dbReference>
<dbReference type="GO" id="GO:0016787">
    <property type="term" value="F:hydrolase activity"/>
    <property type="evidence" value="ECO:0007669"/>
    <property type="project" value="UniProtKB-UniRule"/>
</dbReference>
<evidence type="ECO:0000313" key="5">
    <source>
        <dbReference type="Proteomes" id="UP000248724"/>
    </source>
</evidence>
<comment type="cofactor">
    <cofactor evidence="2">
        <name>a divalent metal cation</name>
        <dbReference type="ChEBI" id="CHEBI:60240"/>
    </cofactor>
</comment>
<sequence>MTHVVVLSDTHIRRGGRRRLPDGVYRYLDDADLILHAGDVVVAEVLDELGGFAPVRAVLGNNDVELAGLLPPTRLFSVEGVRIAMIHDSGPSTGRAARMRRRFPDADLVVFGHSHVPWDTVGLDGQLLLNPGSPTERRAQPHHTMATLDVEDGKVVDHALQVV</sequence>
<dbReference type="Pfam" id="PF12850">
    <property type="entry name" value="Metallophos_2"/>
    <property type="match status" value="1"/>
</dbReference>
<dbReference type="InterPro" id="IPR024654">
    <property type="entry name" value="Calcineurin-like_PHP_lpxH"/>
</dbReference>
<comment type="caution">
    <text evidence="4">The sequence shown here is derived from an EMBL/GenBank/DDBJ whole genome shotgun (WGS) entry which is preliminary data.</text>
</comment>
<dbReference type="InterPro" id="IPR000979">
    <property type="entry name" value="Phosphodiesterase_MJ0936/Vps29"/>
</dbReference>
<evidence type="ECO:0000259" key="3">
    <source>
        <dbReference type="Pfam" id="PF12850"/>
    </source>
</evidence>
<dbReference type="EC" id="3.1.4.-" evidence="2"/>
<name>A0A2W5Z5M3_9BACT</name>
<proteinExistence type="inferred from homology"/>
<dbReference type="Gene3D" id="3.60.21.10">
    <property type="match status" value="1"/>
</dbReference>
<evidence type="ECO:0000256" key="1">
    <source>
        <dbReference type="ARBA" id="ARBA00008950"/>
    </source>
</evidence>
<reference evidence="4 5" key="1">
    <citation type="journal article" date="2017" name="Nature">
        <title>Atmospheric trace gases support primary production in Antarctic desert surface soil.</title>
        <authorList>
            <person name="Ji M."/>
            <person name="Greening C."/>
            <person name="Vanwonterghem I."/>
            <person name="Carere C.R."/>
            <person name="Bay S.K."/>
            <person name="Steen J.A."/>
            <person name="Montgomery K."/>
            <person name="Lines T."/>
            <person name="Beardall J."/>
            <person name="van Dorst J."/>
            <person name="Snape I."/>
            <person name="Stott M.B."/>
            <person name="Hugenholtz P."/>
            <person name="Ferrari B.C."/>
        </authorList>
    </citation>
    <scope>NUCLEOTIDE SEQUENCE [LARGE SCALE GENOMIC DNA]</scope>
    <source>
        <strain evidence="4">RRmetagenome_bin12</strain>
    </source>
</reference>
<dbReference type="SUPFAM" id="SSF56300">
    <property type="entry name" value="Metallo-dependent phosphatases"/>
    <property type="match status" value="1"/>
</dbReference>
<dbReference type="AlphaFoldDB" id="A0A2W5Z5M3"/>
<accession>A0A2W5Z5M3</accession>